<evidence type="ECO:0000256" key="8">
    <source>
        <dbReference type="ARBA" id="ARBA00022741"/>
    </source>
</evidence>
<evidence type="ECO:0000256" key="2">
    <source>
        <dbReference type="ARBA" id="ARBA00004651"/>
    </source>
</evidence>
<dbReference type="InterPro" id="IPR010559">
    <property type="entry name" value="Sig_transdc_His_kin_internal"/>
</dbReference>
<evidence type="ECO:0000256" key="10">
    <source>
        <dbReference type="ARBA" id="ARBA00022840"/>
    </source>
</evidence>
<keyword evidence="5" id="KW-0597">Phosphoprotein</keyword>
<feature type="transmembrane region" description="Helical" evidence="15">
    <location>
        <begin position="114"/>
        <end position="135"/>
    </location>
</feature>
<protein>
    <recommendedName>
        <fullName evidence="3">histidine kinase</fullName>
        <ecNumber evidence="3">2.7.13.3</ecNumber>
    </recommendedName>
</protein>
<keyword evidence="10" id="KW-0067">ATP-binding</keyword>
<keyword evidence="6" id="KW-0808">Transferase</keyword>
<evidence type="ECO:0000313" key="19">
    <source>
        <dbReference type="Proteomes" id="UP001194469"/>
    </source>
</evidence>
<feature type="transmembrane region" description="Helical" evidence="15">
    <location>
        <begin position="46"/>
        <end position="66"/>
    </location>
</feature>
<dbReference type="RefSeq" id="WP_196609358.1">
    <property type="nucleotide sequence ID" value="NZ_VRYY01000276.1"/>
</dbReference>
<reference evidence="18 19" key="1">
    <citation type="submission" date="2019-08" db="EMBL/GenBank/DDBJ databases">
        <authorList>
            <person name="Luo N."/>
        </authorList>
    </citation>
    <scope>NUCLEOTIDE SEQUENCE [LARGE SCALE GENOMIC DNA]</scope>
    <source>
        <strain evidence="18 19">NCIMB 9442</strain>
    </source>
</reference>
<evidence type="ECO:0000259" key="16">
    <source>
        <dbReference type="SMART" id="SM00065"/>
    </source>
</evidence>
<proteinExistence type="predicted"/>
<dbReference type="InterPro" id="IPR011620">
    <property type="entry name" value="Sig_transdc_His_kinase_LytS_TM"/>
</dbReference>
<organism evidence="18 19">
    <name type="scientific">Nitratidesulfovibrio oxamicus</name>
    <dbReference type="NCBI Taxonomy" id="32016"/>
    <lineage>
        <taxon>Bacteria</taxon>
        <taxon>Pseudomonadati</taxon>
        <taxon>Thermodesulfobacteriota</taxon>
        <taxon>Desulfovibrionia</taxon>
        <taxon>Desulfovibrionales</taxon>
        <taxon>Desulfovibrionaceae</taxon>
        <taxon>Nitratidesulfovibrio</taxon>
    </lineage>
</organism>
<evidence type="ECO:0000256" key="5">
    <source>
        <dbReference type="ARBA" id="ARBA00022553"/>
    </source>
</evidence>
<dbReference type="Proteomes" id="UP001194469">
    <property type="component" value="Unassembled WGS sequence"/>
</dbReference>
<dbReference type="SUPFAM" id="SSF55781">
    <property type="entry name" value="GAF domain-like"/>
    <property type="match status" value="1"/>
</dbReference>
<evidence type="ECO:0000256" key="13">
    <source>
        <dbReference type="ARBA" id="ARBA00023136"/>
    </source>
</evidence>
<keyword evidence="9" id="KW-0418">Kinase</keyword>
<evidence type="ECO:0000256" key="3">
    <source>
        <dbReference type="ARBA" id="ARBA00012438"/>
    </source>
</evidence>
<sequence length="599" mass="65082">MDPILSPHVPELFITLTQRFGLLLAGGFAIMTFAPLDKVGPGRSRPLWATALLVVMFGLFGILGTYTGNFVFQSFANLRAMGVITAGLFGGPVVGAGAGIIAASHRYLIDVGGFSALPCGLATLSEGVLAGLVAWRFPERRLDWATALALGLIGETYHMGLVLWLAEPFTEAVELVRVISLPMILINAMGAALFVQALRLQLHFRDLRDSTQARQILSIANQTLIHLRSGLTRTSAQATAEIILAETHVAAVALTGGDMVLAHEGAGADHHLAGFHVRTMATRRVAETGEPLFVRDRDSIGCRQPGCPLTDAIIVPLRKGGQILGCLKLYGTKNRPLDQTRFELAKGLADLFSTQIELEEIGIKNQLIARAEIRRLQAQINPHFLFNSLNTVASFCRTAPGQARDLILDLARYMRRNLDSSRGAIRLSEELEQVRSYLVIEQARFGDRIRADIDLAPGTADWLIPPLLIQPLVENSVRHGILAREEGGLVRLSAHADGDHLLVAVEDDGAGMDDDTRYAILAPDASDLSLHMPPGVQPAPHAGQTRVNTVGESLRDGIGARNCNQRLMQMYGPSYAMRIDSEPGRGTRISFRIPRQQLQ</sequence>
<dbReference type="InterPro" id="IPR029016">
    <property type="entry name" value="GAF-like_dom_sf"/>
</dbReference>
<keyword evidence="13 15" id="KW-0472">Membrane</keyword>
<evidence type="ECO:0000256" key="4">
    <source>
        <dbReference type="ARBA" id="ARBA00022475"/>
    </source>
</evidence>
<accession>A0ABS0J6N7</accession>
<comment type="catalytic activity">
    <reaction evidence="1">
        <text>ATP + protein L-histidine = ADP + protein N-phospho-L-histidine.</text>
        <dbReference type="EC" id="2.7.13.3"/>
    </reaction>
</comment>
<feature type="transmembrane region" description="Helical" evidence="15">
    <location>
        <begin position="12"/>
        <end position="34"/>
    </location>
</feature>
<dbReference type="InterPro" id="IPR050640">
    <property type="entry name" value="Bact_2-comp_sensor_kinase"/>
</dbReference>
<evidence type="ECO:0000256" key="15">
    <source>
        <dbReference type="SAM" id="Phobius"/>
    </source>
</evidence>
<gene>
    <name evidence="18" type="ORF">FVW20_10185</name>
</gene>
<dbReference type="Pfam" id="PF07694">
    <property type="entry name" value="5TM-5TMR_LYT"/>
    <property type="match status" value="1"/>
</dbReference>
<dbReference type="EMBL" id="VRYY01000276">
    <property type="protein sequence ID" value="MBG3877378.1"/>
    <property type="molecule type" value="Genomic_DNA"/>
</dbReference>
<name>A0ABS0J6N7_9BACT</name>
<evidence type="ECO:0000256" key="1">
    <source>
        <dbReference type="ARBA" id="ARBA00000085"/>
    </source>
</evidence>
<feature type="region of interest" description="Disordered" evidence="14">
    <location>
        <begin position="578"/>
        <end position="599"/>
    </location>
</feature>
<keyword evidence="4" id="KW-1003">Cell membrane</keyword>
<keyword evidence="7 15" id="KW-0812">Transmembrane</keyword>
<dbReference type="Gene3D" id="3.30.450.40">
    <property type="match status" value="1"/>
</dbReference>
<keyword evidence="12" id="KW-0902">Two-component regulatory system</keyword>
<feature type="transmembrane region" description="Helical" evidence="15">
    <location>
        <begin position="147"/>
        <end position="166"/>
    </location>
</feature>
<feature type="domain" description="GAF" evidence="16">
    <location>
        <begin position="230"/>
        <end position="366"/>
    </location>
</feature>
<feature type="transmembrane region" description="Helical" evidence="15">
    <location>
        <begin position="178"/>
        <end position="198"/>
    </location>
</feature>
<feature type="transmembrane region" description="Helical" evidence="15">
    <location>
        <begin position="78"/>
        <end position="102"/>
    </location>
</feature>
<dbReference type="InterPro" id="IPR036890">
    <property type="entry name" value="HATPase_C_sf"/>
</dbReference>
<evidence type="ECO:0000256" key="7">
    <source>
        <dbReference type="ARBA" id="ARBA00022692"/>
    </source>
</evidence>
<evidence type="ECO:0000256" key="6">
    <source>
        <dbReference type="ARBA" id="ARBA00022679"/>
    </source>
</evidence>
<dbReference type="SMART" id="SM00065">
    <property type="entry name" value="GAF"/>
    <property type="match status" value="1"/>
</dbReference>
<evidence type="ECO:0000313" key="18">
    <source>
        <dbReference type="EMBL" id="MBG3877378.1"/>
    </source>
</evidence>
<dbReference type="Pfam" id="PF06580">
    <property type="entry name" value="His_kinase"/>
    <property type="match status" value="1"/>
</dbReference>
<evidence type="ECO:0000256" key="9">
    <source>
        <dbReference type="ARBA" id="ARBA00022777"/>
    </source>
</evidence>
<dbReference type="EC" id="2.7.13.3" evidence="3"/>
<dbReference type="Pfam" id="PF13185">
    <property type="entry name" value="GAF_2"/>
    <property type="match status" value="1"/>
</dbReference>
<evidence type="ECO:0000256" key="11">
    <source>
        <dbReference type="ARBA" id="ARBA00022989"/>
    </source>
</evidence>
<dbReference type="PANTHER" id="PTHR34220">
    <property type="entry name" value="SENSOR HISTIDINE KINASE YPDA"/>
    <property type="match status" value="1"/>
</dbReference>
<evidence type="ECO:0000256" key="12">
    <source>
        <dbReference type="ARBA" id="ARBA00023012"/>
    </source>
</evidence>
<dbReference type="PANTHER" id="PTHR34220:SF7">
    <property type="entry name" value="SENSOR HISTIDINE KINASE YPDA"/>
    <property type="match status" value="1"/>
</dbReference>
<comment type="subcellular location">
    <subcellularLocation>
        <location evidence="2">Cell membrane</location>
        <topology evidence="2">Multi-pass membrane protein</topology>
    </subcellularLocation>
</comment>
<dbReference type="InterPro" id="IPR003018">
    <property type="entry name" value="GAF"/>
</dbReference>
<keyword evidence="11 15" id="KW-1133">Transmembrane helix</keyword>
<dbReference type="InterPro" id="IPR003594">
    <property type="entry name" value="HATPase_dom"/>
</dbReference>
<dbReference type="SUPFAM" id="SSF55874">
    <property type="entry name" value="ATPase domain of HSP90 chaperone/DNA topoisomerase II/histidine kinase"/>
    <property type="match status" value="1"/>
</dbReference>
<keyword evidence="19" id="KW-1185">Reference proteome</keyword>
<comment type="caution">
    <text evidence="18">The sequence shown here is derived from an EMBL/GenBank/DDBJ whole genome shotgun (WGS) entry which is preliminary data.</text>
</comment>
<evidence type="ECO:0000256" key="14">
    <source>
        <dbReference type="SAM" id="MobiDB-lite"/>
    </source>
</evidence>
<dbReference type="SMART" id="SM00387">
    <property type="entry name" value="HATPase_c"/>
    <property type="match status" value="1"/>
</dbReference>
<evidence type="ECO:0000259" key="17">
    <source>
        <dbReference type="SMART" id="SM00387"/>
    </source>
</evidence>
<dbReference type="Gene3D" id="3.30.565.10">
    <property type="entry name" value="Histidine kinase-like ATPase, C-terminal domain"/>
    <property type="match status" value="1"/>
</dbReference>
<keyword evidence="8" id="KW-0547">Nucleotide-binding</keyword>
<feature type="domain" description="Histidine kinase/HSP90-like ATPase" evidence="17">
    <location>
        <begin position="464"/>
        <end position="597"/>
    </location>
</feature>
<dbReference type="Pfam" id="PF02518">
    <property type="entry name" value="HATPase_c"/>
    <property type="match status" value="1"/>
</dbReference>